<dbReference type="GeneID" id="117145090"/>
<feature type="compositionally biased region" description="Basic and acidic residues" evidence="1">
    <location>
        <begin position="81"/>
        <end position="98"/>
    </location>
</feature>
<protein>
    <submittedName>
        <fullName evidence="3">Uncharacterized protein LOC117145090</fullName>
    </submittedName>
</protein>
<evidence type="ECO:0000313" key="2">
    <source>
        <dbReference type="Proteomes" id="UP000515162"/>
    </source>
</evidence>
<proteinExistence type="predicted"/>
<evidence type="ECO:0000313" key="3">
    <source>
        <dbReference type="RefSeq" id="XP_033166499.1"/>
    </source>
</evidence>
<dbReference type="RefSeq" id="XP_033166499.1">
    <property type="nucleotide sequence ID" value="XM_033310608.1"/>
</dbReference>
<evidence type="ECO:0000256" key="1">
    <source>
        <dbReference type="SAM" id="MobiDB-lite"/>
    </source>
</evidence>
<name>A0A6P8KRB5_DROMA</name>
<reference evidence="3" key="1">
    <citation type="submission" date="2025-08" db="UniProtKB">
        <authorList>
            <consortium name="RefSeq"/>
        </authorList>
    </citation>
    <scope>IDENTIFICATION</scope>
    <source>
        <strain evidence="3">Mau12</strain>
        <tissue evidence="3">Whole Body</tissue>
    </source>
</reference>
<keyword evidence="2" id="KW-1185">Reference proteome</keyword>
<organism evidence="2 3">
    <name type="scientific">Drosophila mauritiana</name>
    <name type="common">Fruit fly</name>
    <dbReference type="NCBI Taxonomy" id="7226"/>
    <lineage>
        <taxon>Eukaryota</taxon>
        <taxon>Metazoa</taxon>
        <taxon>Ecdysozoa</taxon>
        <taxon>Arthropoda</taxon>
        <taxon>Hexapoda</taxon>
        <taxon>Insecta</taxon>
        <taxon>Pterygota</taxon>
        <taxon>Neoptera</taxon>
        <taxon>Endopterygota</taxon>
        <taxon>Diptera</taxon>
        <taxon>Brachycera</taxon>
        <taxon>Muscomorpha</taxon>
        <taxon>Ephydroidea</taxon>
        <taxon>Drosophilidae</taxon>
        <taxon>Drosophila</taxon>
        <taxon>Sophophora</taxon>
    </lineage>
</organism>
<sequence>MMRRETWSPVETYPHPGQVLGFIGQRPFDAQQCGSDDDTDPLIVGQAKTRAITLATSPGQAQVRKARAVEMGLTSSPLEAVKGDGADHRLSHQTGQKEDWKLPAGIKVSSFG</sequence>
<feature type="region of interest" description="Disordered" evidence="1">
    <location>
        <begin position="78"/>
        <end position="98"/>
    </location>
</feature>
<dbReference type="AlphaFoldDB" id="A0A6P8KRB5"/>
<accession>A0A6P8KRB5</accession>
<dbReference type="Proteomes" id="UP000515162">
    <property type="component" value="Chromosome 3R"/>
</dbReference>
<gene>
    <name evidence="3" type="primary">LOC117145090</name>
</gene>